<evidence type="ECO:0000256" key="4">
    <source>
        <dbReference type="ARBA" id="ARBA00022989"/>
    </source>
</evidence>
<name>A0A4Z1GF76_9HELO</name>
<dbReference type="InterPro" id="IPR011701">
    <property type="entry name" value="MFS"/>
</dbReference>
<dbReference type="PRINTS" id="PR01036">
    <property type="entry name" value="TCRTETB"/>
</dbReference>
<feature type="transmembrane region" description="Helical" evidence="7">
    <location>
        <begin position="500"/>
        <end position="519"/>
    </location>
</feature>
<accession>A0A4Z1GF76</accession>
<feature type="transmembrane region" description="Helical" evidence="7">
    <location>
        <begin position="419"/>
        <end position="440"/>
    </location>
</feature>
<evidence type="ECO:0000256" key="6">
    <source>
        <dbReference type="ARBA" id="ARBA00023180"/>
    </source>
</evidence>
<dbReference type="InterPro" id="IPR036259">
    <property type="entry name" value="MFS_trans_sf"/>
</dbReference>
<sequence>MNEEPPSSPGQGDADPHRGLNPTKRHGWQFWAIFPGLCLASVLCALDSTILSTALPTITADLNSSSSYVWIINAYTVTFTAIQPFYGQFADIFGRKSATIIAICFFLLGGGICAGAGHTSMLISGRAVQGLGGGGLSILPAMVVCDLVSLRERQKYTGLIYGAFAIGTFIGPVVGGSMVEHIGWRWIFWLNLPIGGLALLSVILFFRVSHVRSGPTMSNLGKIDYFGNTLLIGAITSILIALSGTSVERPWESWQRLVPLLLGFMALPLYMIFENSPFCKQPTTPLRLFSHRTSSLAFLLTFLHGILLYWASYFLPVYFQAVLKDSPQESGIHTLAAAIPMVPFGILGGFWIAKVGHYRLNQILGFALSTIAIGCFSILDQNSSTVVWVILQIVFAAGAGIVLTATLPAIQAPLPESDVATATATWGFIQSLGFICGVAIPSSIFEAKFRSMIYTIDDDGLKKLLRAGGAYEHASKAFITSLSDKLQMQVVKLFVVSLKLVWEVGLAFAIFGLLASFFVQDIELRSNLETDFGYGGETEAIKTEKSPADLLQL</sequence>
<dbReference type="InterPro" id="IPR020846">
    <property type="entry name" value="MFS_dom"/>
</dbReference>
<dbReference type="Pfam" id="PF07690">
    <property type="entry name" value="MFS_1"/>
    <property type="match status" value="1"/>
</dbReference>
<comment type="subcellular location">
    <subcellularLocation>
        <location evidence="1">Membrane</location>
        <topology evidence="1">Multi-pass membrane protein</topology>
    </subcellularLocation>
</comment>
<proteinExistence type="predicted"/>
<feature type="transmembrane region" description="Helical" evidence="7">
    <location>
        <begin position="294"/>
        <end position="312"/>
    </location>
</feature>
<feature type="transmembrane region" description="Helical" evidence="7">
    <location>
        <begin position="130"/>
        <end position="149"/>
    </location>
</feature>
<evidence type="ECO:0000256" key="5">
    <source>
        <dbReference type="ARBA" id="ARBA00023136"/>
    </source>
</evidence>
<feature type="transmembrane region" description="Helical" evidence="7">
    <location>
        <begin position="332"/>
        <end position="353"/>
    </location>
</feature>
<evidence type="ECO:0000313" key="9">
    <source>
        <dbReference type="EMBL" id="TGO34060.1"/>
    </source>
</evidence>
<evidence type="ECO:0000256" key="7">
    <source>
        <dbReference type="SAM" id="Phobius"/>
    </source>
</evidence>
<gene>
    <name evidence="9" type="ORF">BHYA_0214g00110</name>
</gene>
<dbReference type="Gene3D" id="1.20.1720.10">
    <property type="entry name" value="Multidrug resistance protein D"/>
    <property type="match status" value="1"/>
</dbReference>
<keyword evidence="3 7" id="KW-0812">Transmembrane</keyword>
<dbReference type="PROSITE" id="PS50850">
    <property type="entry name" value="MFS"/>
    <property type="match status" value="1"/>
</dbReference>
<keyword evidence="10" id="KW-1185">Reference proteome</keyword>
<dbReference type="SUPFAM" id="SSF103473">
    <property type="entry name" value="MFS general substrate transporter"/>
    <property type="match status" value="1"/>
</dbReference>
<keyword evidence="4 7" id="KW-1133">Transmembrane helix</keyword>
<keyword evidence="2" id="KW-0813">Transport</keyword>
<feature type="transmembrane region" description="Helical" evidence="7">
    <location>
        <begin position="30"/>
        <end position="55"/>
    </location>
</feature>
<feature type="transmembrane region" description="Helical" evidence="7">
    <location>
        <begin position="156"/>
        <end position="174"/>
    </location>
</feature>
<feature type="transmembrane region" description="Helical" evidence="7">
    <location>
        <begin position="186"/>
        <end position="206"/>
    </location>
</feature>
<dbReference type="PANTHER" id="PTHR23501">
    <property type="entry name" value="MAJOR FACILITATOR SUPERFAMILY"/>
    <property type="match status" value="1"/>
</dbReference>
<dbReference type="GO" id="GO:0005886">
    <property type="term" value="C:plasma membrane"/>
    <property type="evidence" value="ECO:0007669"/>
    <property type="project" value="TreeGrafter"/>
</dbReference>
<feature type="domain" description="Major facilitator superfamily (MFS) profile" evidence="8">
    <location>
        <begin position="33"/>
        <end position="524"/>
    </location>
</feature>
<evidence type="ECO:0000256" key="2">
    <source>
        <dbReference type="ARBA" id="ARBA00022448"/>
    </source>
</evidence>
<keyword evidence="5 7" id="KW-0472">Membrane</keyword>
<organism evidence="9 10">
    <name type="scientific">Botrytis hyacinthi</name>
    <dbReference type="NCBI Taxonomy" id="278943"/>
    <lineage>
        <taxon>Eukaryota</taxon>
        <taxon>Fungi</taxon>
        <taxon>Dikarya</taxon>
        <taxon>Ascomycota</taxon>
        <taxon>Pezizomycotina</taxon>
        <taxon>Leotiomycetes</taxon>
        <taxon>Helotiales</taxon>
        <taxon>Sclerotiniaceae</taxon>
        <taxon>Botrytis</taxon>
    </lineage>
</organism>
<reference evidence="9 10" key="1">
    <citation type="submission" date="2017-12" db="EMBL/GenBank/DDBJ databases">
        <title>Comparative genomics of Botrytis spp.</title>
        <authorList>
            <person name="Valero-Jimenez C.A."/>
            <person name="Tapia P."/>
            <person name="Veloso J."/>
            <person name="Silva-Moreno E."/>
            <person name="Staats M."/>
            <person name="Valdes J.H."/>
            <person name="Van Kan J.A.L."/>
        </authorList>
    </citation>
    <scope>NUCLEOTIDE SEQUENCE [LARGE SCALE GENOMIC DNA]</scope>
    <source>
        <strain evidence="9 10">Bh0001</strain>
    </source>
</reference>
<protein>
    <recommendedName>
        <fullName evidence="8">Major facilitator superfamily (MFS) profile domain-containing protein</fullName>
    </recommendedName>
</protein>
<dbReference type="PANTHER" id="PTHR23501:SF187">
    <property type="entry name" value="MAJOR FACILITATOR SUPERFAMILY (MFS) PROFILE DOMAIN-CONTAINING PROTEIN"/>
    <property type="match status" value="1"/>
</dbReference>
<feature type="transmembrane region" description="Helical" evidence="7">
    <location>
        <begin position="98"/>
        <end position="118"/>
    </location>
</feature>
<dbReference type="GO" id="GO:0022857">
    <property type="term" value="F:transmembrane transporter activity"/>
    <property type="evidence" value="ECO:0007669"/>
    <property type="project" value="InterPro"/>
</dbReference>
<dbReference type="CDD" id="cd17502">
    <property type="entry name" value="MFS_Azr1_MDR_like"/>
    <property type="match status" value="1"/>
</dbReference>
<evidence type="ECO:0000259" key="8">
    <source>
        <dbReference type="PROSITE" id="PS50850"/>
    </source>
</evidence>
<feature type="transmembrane region" description="Helical" evidence="7">
    <location>
        <begin position="360"/>
        <end position="379"/>
    </location>
</feature>
<dbReference type="EMBL" id="PQXK01000214">
    <property type="protein sequence ID" value="TGO34060.1"/>
    <property type="molecule type" value="Genomic_DNA"/>
</dbReference>
<evidence type="ECO:0000256" key="1">
    <source>
        <dbReference type="ARBA" id="ARBA00004141"/>
    </source>
</evidence>
<feature type="transmembrane region" description="Helical" evidence="7">
    <location>
        <begin position="67"/>
        <end position="86"/>
    </location>
</feature>
<evidence type="ECO:0000313" key="10">
    <source>
        <dbReference type="Proteomes" id="UP000297814"/>
    </source>
</evidence>
<keyword evidence="6" id="KW-0325">Glycoprotein</keyword>
<feature type="transmembrane region" description="Helical" evidence="7">
    <location>
        <begin position="253"/>
        <end position="273"/>
    </location>
</feature>
<evidence type="ECO:0000256" key="3">
    <source>
        <dbReference type="ARBA" id="ARBA00022692"/>
    </source>
</evidence>
<dbReference type="Gene3D" id="1.20.1250.20">
    <property type="entry name" value="MFS general substrate transporter like domains"/>
    <property type="match status" value="1"/>
</dbReference>
<feature type="transmembrane region" description="Helical" evidence="7">
    <location>
        <begin position="385"/>
        <end position="407"/>
    </location>
</feature>
<feature type="transmembrane region" description="Helical" evidence="7">
    <location>
        <begin position="226"/>
        <end position="247"/>
    </location>
</feature>
<dbReference type="Proteomes" id="UP000297814">
    <property type="component" value="Unassembled WGS sequence"/>
</dbReference>
<dbReference type="AlphaFoldDB" id="A0A4Z1GF76"/>
<comment type="caution">
    <text evidence="9">The sequence shown here is derived from an EMBL/GenBank/DDBJ whole genome shotgun (WGS) entry which is preliminary data.</text>
</comment>